<name>D2B024_STRRD</name>
<evidence type="ECO:0000313" key="2">
    <source>
        <dbReference type="EMBL" id="ACZ87258.1"/>
    </source>
</evidence>
<accession>D2B024</accession>
<keyword evidence="3" id="KW-1185">Reference proteome</keyword>
<dbReference type="KEGG" id="sro:Sros_4376"/>
<reference evidence="2 3" key="1">
    <citation type="journal article" date="2010" name="Stand. Genomic Sci.">
        <title>Complete genome sequence of Streptosporangium roseum type strain (NI 9100).</title>
        <authorList>
            <person name="Nolan M."/>
            <person name="Sikorski J."/>
            <person name="Jando M."/>
            <person name="Lucas S."/>
            <person name="Lapidus A."/>
            <person name="Glavina Del Rio T."/>
            <person name="Chen F."/>
            <person name="Tice H."/>
            <person name="Pitluck S."/>
            <person name="Cheng J.F."/>
            <person name="Chertkov O."/>
            <person name="Sims D."/>
            <person name="Meincke L."/>
            <person name="Brettin T."/>
            <person name="Han C."/>
            <person name="Detter J.C."/>
            <person name="Bruce D."/>
            <person name="Goodwin L."/>
            <person name="Land M."/>
            <person name="Hauser L."/>
            <person name="Chang Y.J."/>
            <person name="Jeffries C.D."/>
            <person name="Ivanova N."/>
            <person name="Mavromatis K."/>
            <person name="Mikhailova N."/>
            <person name="Chen A."/>
            <person name="Palaniappan K."/>
            <person name="Chain P."/>
            <person name="Rohde M."/>
            <person name="Goker M."/>
            <person name="Bristow J."/>
            <person name="Eisen J.A."/>
            <person name="Markowitz V."/>
            <person name="Hugenholtz P."/>
            <person name="Kyrpides N.C."/>
            <person name="Klenk H.P."/>
        </authorList>
    </citation>
    <scope>NUCLEOTIDE SEQUENCE [LARGE SCALE GENOMIC DNA]</scope>
    <source>
        <strain evidence="3">ATCC 12428 / DSM 43021 / JCM 3005 / NI 9100</strain>
    </source>
</reference>
<sequence length="242" mass="26907">MHMTIGDYRVHLSDHYLTSTAPYIPFIYSCTIKRLLLIFMTGGRGDYPRRVRHAAPLMRPGRLRFAGALHGLDLRRESLSVRSQPDGPETPRKPGVPATPKVDVGPLGWSGRLCPLGFTEPKVVHGRPISELYQAVPRTRRRRPARPGERLGTPELVYGANPRVIRRSLSGQRSTPDQGVHGRAGHTPPHLHHHYKNLNEEEEASPIPRSLQLLDRRLLYGERPGPGAMATMEGSGNCGVIP</sequence>
<evidence type="ECO:0000313" key="3">
    <source>
        <dbReference type="Proteomes" id="UP000002029"/>
    </source>
</evidence>
<feature type="region of interest" description="Disordered" evidence="1">
    <location>
        <begin position="79"/>
        <end position="103"/>
    </location>
</feature>
<evidence type="ECO:0000256" key="1">
    <source>
        <dbReference type="SAM" id="MobiDB-lite"/>
    </source>
</evidence>
<dbReference type="AlphaFoldDB" id="D2B024"/>
<protein>
    <submittedName>
        <fullName evidence="2">Uncharacterized protein</fullName>
    </submittedName>
</protein>
<dbReference type="EMBL" id="CP001814">
    <property type="protein sequence ID" value="ACZ87258.1"/>
    <property type="molecule type" value="Genomic_DNA"/>
</dbReference>
<organism evidence="2 3">
    <name type="scientific">Streptosporangium roseum (strain ATCC 12428 / DSM 43021 / JCM 3005 / KCTC 9067 / NCIMB 10171 / NRRL 2505 / NI 9100)</name>
    <dbReference type="NCBI Taxonomy" id="479432"/>
    <lineage>
        <taxon>Bacteria</taxon>
        <taxon>Bacillati</taxon>
        <taxon>Actinomycetota</taxon>
        <taxon>Actinomycetes</taxon>
        <taxon>Streptosporangiales</taxon>
        <taxon>Streptosporangiaceae</taxon>
        <taxon>Streptosporangium</taxon>
    </lineage>
</organism>
<dbReference type="Proteomes" id="UP000002029">
    <property type="component" value="Chromosome"/>
</dbReference>
<dbReference type="HOGENOM" id="CLU_1146693_0_0_11"/>
<gene>
    <name evidence="2" type="ordered locus">Sros_4376</name>
</gene>
<feature type="region of interest" description="Disordered" evidence="1">
    <location>
        <begin position="170"/>
        <end position="193"/>
    </location>
</feature>
<proteinExistence type="predicted"/>